<dbReference type="GeneID" id="101862746"/>
<proteinExistence type="predicted"/>
<keyword evidence="2" id="KW-1185">Reference proteome</keyword>
<accession>A0ABM0JZ37</accession>
<evidence type="ECO:0000313" key="2">
    <source>
        <dbReference type="Proteomes" id="UP000694888"/>
    </source>
</evidence>
<name>A0ABM0JZ37_APLCA</name>
<evidence type="ECO:0000313" key="3">
    <source>
        <dbReference type="RefSeq" id="XP_005104926.2"/>
    </source>
</evidence>
<gene>
    <name evidence="3" type="primary">LOC101862746</name>
</gene>
<feature type="region of interest" description="Disordered" evidence="1">
    <location>
        <begin position="1"/>
        <end position="22"/>
    </location>
</feature>
<sequence length="245" mass="28224">MSLDYRKKTYRPSRPNTRNITSYGSMSKWISRQHENPAPRPEVARHLMERANPSPQFTKKRPIIKPSPTGMPSMYDTYMNKSSAVLDETLPVHLRYSNHCGYDDFHKAFRAVQDKHPELSYPHFGPPSPVNGWHSQRKLRHGRQGGSWRHVREVLQAGGNRIVFVDGQVSSDDLMKLDSIPGGHLILPEVDRGTPSPRLVQQMNRLYDNSVAISTDRRVQQVPLAKYSMLESQRALEKDNWNIMR</sequence>
<dbReference type="Proteomes" id="UP000694888">
    <property type="component" value="Unplaced"/>
</dbReference>
<organism evidence="2 3">
    <name type="scientific">Aplysia californica</name>
    <name type="common">California sea hare</name>
    <dbReference type="NCBI Taxonomy" id="6500"/>
    <lineage>
        <taxon>Eukaryota</taxon>
        <taxon>Metazoa</taxon>
        <taxon>Spiralia</taxon>
        <taxon>Lophotrochozoa</taxon>
        <taxon>Mollusca</taxon>
        <taxon>Gastropoda</taxon>
        <taxon>Heterobranchia</taxon>
        <taxon>Euthyneura</taxon>
        <taxon>Tectipleura</taxon>
        <taxon>Aplysiida</taxon>
        <taxon>Aplysioidea</taxon>
        <taxon>Aplysiidae</taxon>
        <taxon>Aplysia</taxon>
    </lineage>
</organism>
<dbReference type="RefSeq" id="XP_005104926.2">
    <property type="nucleotide sequence ID" value="XM_005104869.3"/>
</dbReference>
<protein>
    <submittedName>
        <fullName evidence="3">Uncharacterized protein LOC101862746</fullName>
    </submittedName>
</protein>
<evidence type="ECO:0000256" key="1">
    <source>
        <dbReference type="SAM" id="MobiDB-lite"/>
    </source>
</evidence>
<reference evidence="3" key="1">
    <citation type="submission" date="2025-08" db="UniProtKB">
        <authorList>
            <consortium name="RefSeq"/>
        </authorList>
    </citation>
    <scope>IDENTIFICATION</scope>
</reference>